<dbReference type="InterPro" id="IPR037053">
    <property type="entry name" value="Phage_tail_collar_dom_sf"/>
</dbReference>
<dbReference type="EMBL" id="JANFYT010000006">
    <property type="protein sequence ID" value="MCQ4813577.1"/>
    <property type="molecule type" value="Genomic_DNA"/>
</dbReference>
<dbReference type="RefSeq" id="WP_256181610.1">
    <property type="nucleotide sequence ID" value="NZ_JANFYT010000006.1"/>
</dbReference>
<gene>
    <name evidence="2" type="ORF">NE630_03945</name>
</gene>
<dbReference type="AlphaFoldDB" id="A0AAW5K5N6"/>
<proteinExistence type="predicted"/>
<evidence type="ECO:0000313" key="3">
    <source>
        <dbReference type="Proteomes" id="UP001205919"/>
    </source>
</evidence>
<dbReference type="Gene3D" id="3.90.1340.10">
    <property type="entry name" value="Phage tail collar domain"/>
    <property type="match status" value="1"/>
</dbReference>
<comment type="caution">
    <text evidence="2">The sequence shown here is derived from an EMBL/GenBank/DDBJ whole genome shotgun (WGS) entry which is preliminary data.</text>
</comment>
<dbReference type="Proteomes" id="UP001205919">
    <property type="component" value="Unassembled WGS sequence"/>
</dbReference>
<evidence type="ECO:0000259" key="1">
    <source>
        <dbReference type="Pfam" id="PF07484"/>
    </source>
</evidence>
<dbReference type="Pfam" id="PF07484">
    <property type="entry name" value="Collar"/>
    <property type="match status" value="1"/>
</dbReference>
<protein>
    <submittedName>
        <fullName evidence="2">Phage tail protein</fullName>
    </submittedName>
</protein>
<reference evidence="2 3" key="1">
    <citation type="submission" date="2022-06" db="EMBL/GenBank/DDBJ databases">
        <title>Isolation of gut microbiota from human fecal samples.</title>
        <authorList>
            <person name="Pamer E.G."/>
            <person name="Barat B."/>
            <person name="Waligurski E."/>
            <person name="Medina S."/>
            <person name="Paddock L."/>
            <person name="Mostad J."/>
        </authorList>
    </citation>
    <scope>NUCLEOTIDE SEQUENCE [LARGE SCALE GENOMIC DNA]</scope>
    <source>
        <strain evidence="2 3">DFI.9.90</strain>
    </source>
</reference>
<accession>A0AAW5K5N6</accession>
<dbReference type="SUPFAM" id="SSF88874">
    <property type="entry name" value="Receptor-binding domain of short tail fibre protein gp12"/>
    <property type="match status" value="1"/>
</dbReference>
<evidence type="ECO:0000313" key="2">
    <source>
        <dbReference type="EMBL" id="MCQ4813577.1"/>
    </source>
</evidence>
<keyword evidence="3" id="KW-1185">Reference proteome</keyword>
<feature type="domain" description="Phage tail collar" evidence="1">
    <location>
        <begin position="22"/>
        <end position="79"/>
    </location>
</feature>
<sequence length="166" mass="17383">MNEIITKDASGALQKIYTPPAGEIMLFAGDAVPDGWLPCAGALVSRSAYPELFAAVGEKYGAGNGSTTFALPDTADRFPRFAGTLDVGVTQEDAIRNITGTLKNVYTAGGAATGAIEDTNVSLTTVWATGPNTPYTLTLDFNSARVVPTADENRPKAIAFKACIKY</sequence>
<dbReference type="InterPro" id="IPR011083">
    <property type="entry name" value="Phage_tail_collar_dom"/>
</dbReference>
<organism evidence="2 3">
    <name type="scientific">Cloacibacillus evryensis</name>
    <dbReference type="NCBI Taxonomy" id="508460"/>
    <lineage>
        <taxon>Bacteria</taxon>
        <taxon>Thermotogati</taxon>
        <taxon>Synergistota</taxon>
        <taxon>Synergistia</taxon>
        <taxon>Synergistales</taxon>
        <taxon>Synergistaceae</taxon>
        <taxon>Cloacibacillus</taxon>
    </lineage>
</organism>
<name>A0AAW5K5N6_9BACT</name>